<keyword evidence="6" id="KW-0472">Membrane</keyword>
<proteinExistence type="inferred from homology"/>
<evidence type="ECO:0000256" key="4">
    <source>
        <dbReference type="ARBA" id="ARBA00022622"/>
    </source>
</evidence>
<dbReference type="GO" id="GO:0010215">
    <property type="term" value="P:cellulose microfibril organization"/>
    <property type="evidence" value="ECO:0007669"/>
    <property type="project" value="InterPro"/>
</dbReference>
<protein>
    <recommendedName>
        <fullName evidence="10">COBRA C-terminal domain-containing protein</fullName>
    </recommendedName>
</protein>
<dbReference type="PANTHER" id="PTHR31052:SF12">
    <property type="entry name" value="COBRA-LIKE PROTEIN 7"/>
    <property type="match status" value="1"/>
</dbReference>
<comment type="subcellular location">
    <subcellularLocation>
        <location evidence="1">Cell membrane</location>
        <topology evidence="1">Lipid-anchor</topology>
        <topology evidence="1">GPI-anchor</topology>
    </subcellularLocation>
</comment>
<dbReference type="GO" id="GO:0005886">
    <property type="term" value="C:plasma membrane"/>
    <property type="evidence" value="ECO:0007669"/>
    <property type="project" value="UniProtKB-SubCell"/>
</dbReference>
<dbReference type="Pfam" id="PF25079">
    <property type="entry name" value="COB_C"/>
    <property type="match status" value="1"/>
</dbReference>
<comment type="similarity">
    <text evidence="2">Belongs to the COBRA family.</text>
</comment>
<organism evidence="11 12">
    <name type="scientific">Lupinus luteus</name>
    <name type="common">European yellow lupine</name>
    <dbReference type="NCBI Taxonomy" id="3873"/>
    <lineage>
        <taxon>Eukaryota</taxon>
        <taxon>Viridiplantae</taxon>
        <taxon>Streptophyta</taxon>
        <taxon>Embryophyta</taxon>
        <taxon>Tracheophyta</taxon>
        <taxon>Spermatophyta</taxon>
        <taxon>Magnoliopsida</taxon>
        <taxon>eudicotyledons</taxon>
        <taxon>Gunneridae</taxon>
        <taxon>Pentapetalae</taxon>
        <taxon>rosids</taxon>
        <taxon>fabids</taxon>
        <taxon>Fabales</taxon>
        <taxon>Fabaceae</taxon>
        <taxon>Papilionoideae</taxon>
        <taxon>50 kb inversion clade</taxon>
        <taxon>genistoids sensu lato</taxon>
        <taxon>core genistoids</taxon>
        <taxon>Genisteae</taxon>
        <taxon>Lupinus</taxon>
    </lineage>
</organism>
<keyword evidence="7" id="KW-0325">Glycoprotein</keyword>
<keyword evidence="8" id="KW-0449">Lipoprotein</keyword>
<evidence type="ECO:0000256" key="6">
    <source>
        <dbReference type="ARBA" id="ARBA00023136"/>
    </source>
</evidence>
<evidence type="ECO:0000313" key="12">
    <source>
        <dbReference type="Proteomes" id="UP001497480"/>
    </source>
</evidence>
<sequence>MTNAFTLLLLLLLVLFISNGSEAQNKTQPGRPKAPVGKAKAKAKAKAIPDPDALPPAAENCNGVYISYDFHSRKKEFPRVKNASAQSWAFNATAVVLNTGKDILKQWKLFIEFQHDEILVNVNGGVLFDGEDFPASVGNGTRIVGGSNADLDTSINTANDLTQIQAEILISGTQFGVRTNGIPMPKTIKLENDGYKCPPPTTKKSSMWACCKRDTKSKAKEKKTKYLPRQKGDLTIAYDVQQAYDNNYNVEVTMKNNNPLGRLDHWNLTWEWTKGEFIYSMKGAFTREIEYSGCVNGVAGQYYKDMDFSKVWNCQKKPIISDMPPEKINDTELGKIPYCCRNGTILPTLMDESQSKSVFQMQVFKVPPDMNKTAIFPPEKWKIMGILNPDYQCGPPLRVDPARTPDTRGLDATVIGLASWQIVCNITKSSKRSTRCCVSFSAYYNDSVVPCNTCACGCDDTDHCNPDAKALLLPPEALLIPFQNRTVKTLAWAKLKHFHTPKKLPCGDNCGVSLNWHIASDHKGGWSARITLFNWETTTFQNWFTALQFKRRVGVGFEKVYSFNGTFLPKLNHTVFMQGIEGANYLLGIDNSSNPKVPGKQQSVISFTKKFTPGIKIAKGDGFPSKVFFNGEECSLPTQFPIGNGNPRPSDKTCETIQTPLSISRKDSSLSSLHIQELFGETHLKCVEL</sequence>
<feature type="chain" id="PRO_5043875278" description="COBRA C-terminal domain-containing protein" evidence="9">
    <location>
        <begin position="24"/>
        <end position="689"/>
    </location>
</feature>
<keyword evidence="5 9" id="KW-0732">Signal</keyword>
<accession>A0AAV1WR87</accession>
<feature type="domain" description="COBRA C-terminal" evidence="10">
    <location>
        <begin position="435"/>
        <end position="641"/>
    </location>
</feature>
<dbReference type="AlphaFoldDB" id="A0AAV1WR87"/>
<gene>
    <name evidence="11" type="ORF">LLUT_LOCUS12397</name>
</gene>
<name>A0AAV1WR87_LUPLU</name>
<dbReference type="GO" id="GO:0098552">
    <property type="term" value="C:side of membrane"/>
    <property type="evidence" value="ECO:0007669"/>
    <property type="project" value="UniProtKB-KW"/>
</dbReference>
<evidence type="ECO:0000256" key="2">
    <source>
        <dbReference type="ARBA" id="ARBA00005507"/>
    </source>
</evidence>
<dbReference type="PANTHER" id="PTHR31052">
    <property type="entry name" value="COBRA-LIKE PROTEIN 7"/>
    <property type="match status" value="1"/>
</dbReference>
<evidence type="ECO:0000259" key="10">
    <source>
        <dbReference type="Pfam" id="PF25079"/>
    </source>
</evidence>
<dbReference type="Proteomes" id="UP001497480">
    <property type="component" value="Unassembled WGS sequence"/>
</dbReference>
<comment type="caution">
    <text evidence="11">The sequence shown here is derived from an EMBL/GenBank/DDBJ whole genome shotgun (WGS) entry which is preliminary data.</text>
</comment>
<evidence type="ECO:0000256" key="1">
    <source>
        <dbReference type="ARBA" id="ARBA00004609"/>
    </source>
</evidence>
<reference evidence="11 12" key="1">
    <citation type="submission" date="2024-03" db="EMBL/GenBank/DDBJ databases">
        <authorList>
            <person name="Martinez-Hernandez J."/>
        </authorList>
    </citation>
    <scope>NUCLEOTIDE SEQUENCE [LARGE SCALE GENOMIC DNA]</scope>
</reference>
<evidence type="ECO:0000256" key="7">
    <source>
        <dbReference type="ARBA" id="ARBA00023180"/>
    </source>
</evidence>
<evidence type="ECO:0000256" key="8">
    <source>
        <dbReference type="ARBA" id="ARBA00023288"/>
    </source>
</evidence>
<evidence type="ECO:0000313" key="11">
    <source>
        <dbReference type="EMBL" id="CAL0311337.1"/>
    </source>
</evidence>
<keyword evidence="3" id="KW-1003">Cell membrane</keyword>
<evidence type="ECO:0000256" key="5">
    <source>
        <dbReference type="ARBA" id="ARBA00022729"/>
    </source>
</evidence>
<feature type="signal peptide" evidence="9">
    <location>
        <begin position="1"/>
        <end position="23"/>
    </location>
</feature>
<dbReference type="Pfam" id="PF04833">
    <property type="entry name" value="COBRA"/>
    <property type="match status" value="1"/>
</dbReference>
<dbReference type="InterPro" id="IPR006918">
    <property type="entry name" value="COBRA_pln"/>
</dbReference>
<evidence type="ECO:0000256" key="3">
    <source>
        <dbReference type="ARBA" id="ARBA00022475"/>
    </source>
</evidence>
<keyword evidence="12" id="KW-1185">Reference proteome</keyword>
<dbReference type="EMBL" id="CAXHTB010000009">
    <property type="protein sequence ID" value="CAL0311337.1"/>
    <property type="molecule type" value="Genomic_DNA"/>
</dbReference>
<dbReference type="InterPro" id="IPR056900">
    <property type="entry name" value="COB_C"/>
</dbReference>
<keyword evidence="4" id="KW-0336">GPI-anchor</keyword>
<evidence type="ECO:0000256" key="9">
    <source>
        <dbReference type="SAM" id="SignalP"/>
    </source>
</evidence>